<dbReference type="AlphaFoldDB" id="A0A645IWN3"/>
<protein>
    <recommendedName>
        <fullName evidence="4">Type I restriction modification DNA specificity domain-containing protein</fullName>
    </recommendedName>
</protein>
<name>A0A645IWN3_9ZZZZ</name>
<accession>A0A645IWN3</accession>
<comment type="caution">
    <text evidence="3">The sequence shown here is derived from an EMBL/GenBank/DDBJ whole genome shotgun (WGS) entry which is preliminary data.</text>
</comment>
<keyword evidence="1" id="KW-0680">Restriction system</keyword>
<dbReference type="InterPro" id="IPR044946">
    <property type="entry name" value="Restrct_endonuc_typeI_TRD_sf"/>
</dbReference>
<dbReference type="Gene3D" id="3.90.220.20">
    <property type="entry name" value="DNA methylase specificity domains"/>
    <property type="match status" value="1"/>
</dbReference>
<keyword evidence="2" id="KW-0238">DNA-binding</keyword>
<evidence type="ECO:0000256" key="2">
    <source>
        <dbReference type="ARBA" id="ARBA00023125"/>
    </source>
</evidence>
<reference evidence="3" key="1">
    <citation type="submission" date="2019-08" db="EMBL/GenBank/DDBJ databases">
        <authorList>
            <person name="Kucharzyk K."/>
            <person name="Murdoch R.W."/>
            <person name="Higgins S."/>
            <person name="Loffler F."/>
        </authorList>
    </citation>
    <scope>NUCLEOTIDE SEQUENCE</scope>
</reference>
<evidence type="ECO:0000256" key="1">
    <source>
        <dbReference type="ARBA" id="ARBA00022747"/>
    </source>
</evidence>
<proteinExistence type="predicted"/>
<dbReference type="GO" id="GO:0003677">
    <property type="term" value="F:DNA binding"/>
    <property type="evidence" value="ECO:0007669"/>
    <property type="project" value="UniProtKB-KW"/>
</dbReference>
<dbReference type="SUPFAM" id="SSF116734">
    <property type="entry name" value="DNA methylase specificity domain"/>
    <property type="match status" value="1"/>
</dbReference>
<dbReference type="GO" id="GO:0009307">
    <property type="term" value="P:DNA restriction-modification system"/>
    <property type="evidence" value="ECO:0007669"/>
    <property type="project" value="UniProtKB-KW"/>
</dbReference>
<evidence type="ECO:0008006" key="4">
    <source>
        <dbReference type="Google" id="ProtNLM"/>
    </source>
</evidence>
<gene>
    <name evidence="3" type="ORF">SDC9_203435</name>
</gene>
<organism evidence="3">
    <name type="scientific">bioreactor metagenome</name>
    <dbReference type="NCBI Taxonomy" id="1076179"/>
    <lineage>
        <taxon>unclassified sequences</taxon>
        <taxon>metagenomes</taxon>
        <taxon>ecological metagenomes</taxon>
    </lineage>
</organism>
<evidence type="ECO:0000313" key="3">
    <source>
        <dbReference type="EMBL" id="MPN55751.1"/>
    </source>
</evidence>
<dbReference type="EMBL" id="VSSQ01125327">
    <property type="protein sequence ID" value="MPN55751.1"/>
    <property type="molecule type" value="Genomic_DNA"/>
</dbReference>
<sequence>MSTDSQKEIWASVKQSAQPCLYLAKSAALKIALPPLAEQSRIVARVTELRTLCQQLRDKLTQARHTQTQLAQAWVEQAAA</sequence>